<dbReference type="RefSeq" id="WP_012500953.1">
    <property type="nucleotide sequence ID" value="NC_011026.1"/>
</dbReference>
<dbReference type="GO" id="GO:0005886">
    <property type="term" value="C:plasma membrane"/>
    <property type="evidence" value="ECO:0007669"/>
    <property type="project" value="TreeGrafter"/>
</dbReference>
<evidence type="ECO:0000256" key="3">
    <source>
        <dbReference type="ARBA" id="ARBA00022960"/>
    </source>
</evidence>
<evidence type="ECO:0000313" key="10">
    <source>
        <dbReference type="Proteomes" id="UP000001208"/>
    </source>
</evidence>
<dbReference type="InterPro" id="IPR055342">
    <property type="entry name" value="MreC_beta-barrel_core"/>
</dbReference>
<evidence type="ECO:0000256" key="1">
    <source>
        <dbReference type="ARBA" id="ARBA00009369"/>
    </source>
</evidence>
<accession>B3QX61</accession>
<dbReference type="STRING" id="517418.Ctha_2422"/>
<evidence type="ECO:0000313" key="9">
    <source>
        <dbReference type="EMBL" id="ACF14871.1"/>
    </source>
</evidence>
<dbReference type="Pfam" id="PF04085">
    <property type="entry name" value="MreC"/>
    <property type="match status" value="1"/>
</dbReference>
<feature type="transmembrane region" description="Helical" evidence="7">
    <location>
        <begin position="14"/>
        <end position="30"/>
    </location>
</feature>
<dbReference type="PANTHER" id="PTHR34138:SF1">
    <property type="entry name" value="CELL SHAPE-DETERMINING PROTEIN MREC"/>
    <property type="match status" value="1"/>
</dbReference>
<dbReference type="OrthoDB" id="9811827at2"/>
<reference evidence="9 10" key="1">
    <citation type="submission" date="2008-06" db="EMBL/GenBank/DDBJ databases">
        <title>Complete sequence of Chloroherpeton thalassium ATCC 35110.</title>
        <authorList>
            <consortium name="US DOE Joint Genome Institute"/>
            <person name="Lucas S."/>
            <person name="Copeland A."/>
            <person name="Lapidus A."/>
            <person name="Glavina del Rio T."/>
            <person name="Dalin E."/>
            <person name="Tice H."/>
            <person name="Bruce D."/>
            <person name="Goodwin L."/>
            <person name="Pitluck S."/>
            <person name="Schmutz J."/>
            <person name="Larimer F."/>
            <person name="Land M."/>
            <person name="Hauser L."/>
            <person name="Kyrpides N."/>
            <person name="Mikhailova N."/>
            <person name="Liu Z."/>
            <person name="Li T."/>
            <person name="Zhao F."/>
            <person name="Overmann J."/>
            <person name="Bryant D.A."/>
            <person name="Richardson P."/>
        </authorList>
    </citation>
    <scope>NUCLEOTIDE SEQUENCE [LARGE SCALE GENOMIC DNA]</scope>
    <source>
        <strain evidence="10">ATCC 35110 / GB-78</strain>
    </source>
</reference>
<dbReference type="HOGENOM" id="CLU_042663_5_1_10"/>
<keyword evidence="6" id="KW-0175">Coiled coil</keyword>
<dbReference type="GO" id="GO:0008360">
    <property type="term" value="P:regulation of cell shape"/>
    <property type="evidence" value="ECO:0007669"/>
    <property type="project" value="UniProtKB-KW"/>
</dbReference>
<comment type="function">
    <text evidence="5">Involved in formation and maintenance of cell shape.</text>
</comment>
<feature type="domain" description="Rod shape-determining protein MreC beta-barrel core" evidence="8">
    <location>
        <begin position="113"/>
        <end position="257"/>
    </location>
</feature>
<keyword evidence="10" id="KW-1185">Reference proteome</keyword>
<dbReference type="InterPro" id="IPR042177">
    <property type="entry name" value="Cell/Rod_1"/>
</dbReference>
<comment type="similarity">
    <text evidence="1 5">Belongs to the MreC family.</text>
</comment>
<dbReference type="Proteomes" id="UP000001208">
    <property type="component" value="Chromosome"/>
</dbReference>
<dbReference type="NCBIfam" id="NF010532">
    <property type="entry name" value="PRK13922.9-3"/>
    <property type="match status" value="1"/>
</dbReference>
<dbReference type="KEGG" id="cts:Ctha_2422"/>
<evidence type="ECO:0000256" key="6">
    <source>
        <dbReference type="SAM" id="Coils"/>
    </source>
</evidence>
<dbReference type="eggNOG" id="COG1792">
    <property type="taxonomic scope" value="Bacteria"/>
</dbReference>
<keyword evidence="7" id="KW-0472">Membrane</keyword>
<evidence type="ECO:0000256" key="7">
    <source>
        <dbReference type="SAM" id="Phobius"/>
    </source>
</evidence>
<keyword evidence="7" id="KW-0812">Transmembrane</keyword>
<keyword evidence="7" id="KW-1133">Transmembrane helix</keyword>
<dbReference type="Gene3D" id="2.40.10.340">
    <property type="entry name" value="Rod shape-determining protein MreC, domain 1"/>
    <property type="match status" value="1"/>
</dbReference>
<evidence type="ECO:0000256" key="4">
    <source>
        <dbReference type="ARBA" id="ARBA00032089"/>
    </source>
</evidence>
<proteinExistence type="inferred from homology"/>
<feature type="coiled-coil region" evidence="6">
    <location>
        <begin position="60"/>
        <end position="87"/>
    </location>
</feature>
<evidence type="ECO:0000256" key="5">
    <source>
        <dbReference type="PIRNR" id="PIRNR038471"/>
    </source>
</evidence>
<name>B3QX61_CHLT3</name>
<keyword evidence="3 5" id="KW-0133">Cell shape</keyword>
<dbReference type="InterPro" id="IPR007221">
    <property type="entry name" value="MreC"/>
</dbReference>
<organism evidence="9 10">
    <name type="scientific">Chloroherpeton thalassium (strain ATCC 35110 / GB-78)</name>
    <dbReference type="NCBI Taxonomy" id="517418"/>
    <lineage>
        <taxon>Bacteria</taxon>
        <taxon>Pseudomonadati</taxon>
        <taxon>Chlorobiota</taxon>
        <taxon>Chlorobiia</taxon>
        <taxon>Chlorobiales</taxon>
        <taxon>Chloroherpetonaceae</taxon>
        <taxon>Chloroherpeton</taxon>
    </lineage>
</organism>
<dbReference type="PANTHER" id="PTHR34138">
    <property type="entry name" value="CELL SHAPE-DETERMINING PROTEIN MREC"/>
    <property type="match status" value="1"/>
</dbReference>
<dbReference type="InterPro" id="IPR042175">
    <property type="entry name" value="Cell/Rod_MreC_2"/>
</dbReference>
<dbReference type="EMBL" id="CP001100">
    <property type="protein sequence ID" value="ACF14871.1"/>
    <property type="molecule type" value="Genomic_DNA"/>
</dbReference>
<dbReference type="AlphaFoldDB" id="B3QX61"/>
<dbReference type="Gene3D" id="2.40.10.350">
    <property type="entry name" value="Rod shape-determining protein MreC, domain 2"/>
    <property type="match status" value="1"/>
</dbReference>
<evidence type="ECO:0000259" key="8">
    <source>
        <dbReference type="Pfam" id="PF04085"/>
    </source>
</evidence>
<dbReference type="PIRSF" id="PIRSF038471">
    <property type="entry name" value="MreC"/>
    <property type="match status" value="1"/>
</dbReference>
<gene>
    <name evidence="9" type="ordered locus">Ctha_2422</name>
</gene>
<protein>
    <recommendedName>
        <fullName evidence="2 5">Cell shape-determining protein MreC</fullName>
    </recommendedName>
    <alternativeName>
        <fullName evidence="4 5">Cell shape protein MreC</fullName>
    </alternativeName>
</protein>
<evidence type="ECO:0000256" key="2">
    <source>
        <dbReference type="ARBA" id="ARBA00013855"/>
    </source>
</evidence>
<sequence>MQRIYDIFYDFKEYFLLVLYCLISLALFSVQDTPPIRTLRSAAVEIYSTLENGLTFFNRYFALMEENERLREQNIQLSAQTNLLRNAAESYSRFQRLLDFKESSSARLVLGRIVDRTFGNERNLITVNRGSSDGIQIDMPVYTDRGLVGRVILVSPHYSLVQPIINPDFKVGVYAEKTHAMGVLNWKGGDEVFAQLEHVPISSDIKLGDYLYTTEFSTFASPNIFVGEITKVHAGEFFYDIEVKLAVDFSALSYVFIELNRENGEKTELQQQYDKFQ</sequence>